<reference evidence="2" key="1">
    <citation type="submission" date="2014-09" db="EMBL/GenBank/DDBJ databases">
        <authorList>
            <person name="Magalhaes I.L.F."/>
            <person name="Oliveira U."/>
            <person name="Santos F.R."/>
            <person name="Vidigal T.H.D.A."/>
            <person name="Brescovit A.D."/>
            <person name="Santos A.J."/>
        </authorList>
    </citation>
    <scope>NUCLEOTIDE SEQUENCE</scope>
    <source>
        <tissue evidence="2">Shoot tissue taken approximately 20 cm above the soil surface</tissue>
    </source>
</reference>
<proteinExistence type="predicted"/>
<feature type="transmembrane region" description="Helical" evidence="1">
    <location>
        <begin position="59"/>
        <end position="76"/>
    </location>
</feature>
<keyword evidence="1" id="KW-1133">Transmembrane helix</keyword>
<organism evidence="2">
    <name type="scientific">Arundo donax</name>
    <name type="common">Giant reed</name>
    <name type="synonym">Donax arundinaceus</name>
    <dbReference type="NCBI Taxonomy" id="35708"/>
    <lineage>
        <taxon>Eukaryota</taxon>
        <taxon>Viridiplantae</taxon>
        <taxon>Streptophyta</taxon>
        <taxon>Embryophyta</taxon>
        <taxon>Tracheophyta</taxon>
        <taxon>Spermatophyta</taxon>
        <taxon>Magnoliopsida</taxon>
        <taxon>Liliopsida</taxon>
        <taxon>Poales</taxon>
        <taxon>Poaceae</taxon>
        <taxon>PACMAD clade</taxon>
        <taxon>Arundinoideae</taxon>
        <taxon>Arundineae</taxon>
        <taxon>Arundo</taxon>
    </lineage>
</organism>
<evidence type="ECO:0000313" key="2">
    <source>
        <dbReference type="EMBL" id="JAE04616.1"/>
    </source>
</evidence>
<dbReference type="AlphaFoldDB" id="A0A0A9F3E4"/>
<reference evidence="2" key="2">
    <citation type="journal article" date="2015" name="Data Brief">
        <title>Shoot transcriptome of the giant reed, Arundo donax.</title>
        <authorList>
            <person name="Barrero R.A."/>
            <person name="Guerrero F.D."/>
            <person name="Moolhuijzen P."/>
            <person name="Goolsby J.A."/>
            <person name="Tidwell J."/>
            <person name="Bellgard S.E."/>
            <person name="Bellgard M.I."/>
        </authorList>
    </citation>
    <scope>NUCLEOTIDE SEQUENCE</scope>
    <source>
        <tissue evidence="2">Shoot tissue taken approximately 20 cm above the soil surface</tissue>
    </source>
</reference>
<evidence type="ECO:0000256" key="1">
    <source>
        <dbReference type="SAM" id="Phobius"/>
    </source>
</evidence>
<name>A0A0A9F3E4_ARUDO</name>
<sequence>MDPRPQGRWRAHRSAAIRSGPGRSLPCSASSEEVFSSAFLFSFFSFPPFRSQISLPLRYAPPWIIAFVYTYGFVFFC</sequence>
<keyword evidence="1" id="KW-0472">Membrane</keyword>
<accession>A0A0A9F3E4</accession>
<keyword evidence="1" id="KW-0812">Transmembrane</keyword>
<protein>
    <submittedName>
        <fullName evidence="2">Uncharacterized protein</fullName>
    </submittedName>
</protein>
<dbReference type="EMBL" id="GBRH01193280">
    <property type="protein sequence ID" value="JAE04616.1"/>
    <property type="molecule type" value="Transcribed_RNA"/>
</dbReference>